<accession>A0A0L7KQP3</accession>
<feature type="region of interest" description="Disordered" evidence="1">
    <location>
        <begin position="189"/>
        <end position="212"/>
    </location>
</feature>
<feature type="region of interest" description="Disordered" evidence="1">
    <location>
        <begin position="1"/>
        <end position="65"/>
    </location>
</feature>
<dbReference type="EMBL" id="JTDY01006885">
    <property type="protein sequence ID" value="KOB65618.1"/>
    <property type="molecule type" value="Genomic_DNA"/>
</dbReference>
<feature type="compositionally biased region" description="Polar residues" evidence="1">
    <location>
        <begin position="189"/>
        <end position="205"/>
    </location>
</feature>
<dbReference type="STRING" id="104452.A0A0L7KQP3"/>
<evidence type="ECO:0000256" key="1">
    <source>
        <dbReference type="SAM" id="MobiDB-lite"/>
    </source>
</evidence>
<feature type="compositionally biased region" description="Basic and acidic residues" evidence="1">
    <location>
        <begin position="556"/>
        <end position="581"/>
    </location>
</feature>
<feature type="compositionally biased region" description="Polar residues" evidence="1">
    <location>
        <begin position="614"/>
        <end position="623"/>
    </location>
</feature>
<feature type="region of interest" description="Disordered" evidence="1">
    <location>
        <begin position="109"/>
        <end position="133"/>
    </location>
</feature>
<keyword evidence="3" id="KW-1185">Reference proteome</keyword>
<protein>
    <submittedName>
        <fullName evidence="2">Myosin-XVIIIa</fullName>
    </submittedName>
</protein>
<reference evidence="2 3" key="1">
    <citation type="journal article" date="2015" name="Genome Biol. Evol.">
        <title>The genome of winter moth (Operophtera brumata) provides a genomic perspective on sexual dimorphism and phenology.</title>
        <authorList>
            <person name="Derks M.F."/>
            <person name="Smit S."/>
            <person name="Salis L."/>
            <person name="Schijlen E."/>
            <person name="Bossers A."/>
            <person name="Mateman C."/>
            <person name="Pijl A.S."/>
            <person name="de Ridder D."/>
            <person name="Groenen M.A."/>
            <person name="Visser M.E."/>
            <person name="Megens H.J."/>
        </authorList>
    </citation>
    <scope>NUCLEOTIDE SEQUENCE [LARGE SCALE GENOMIC DNA]</scope>
    <source>
        <strain evidence="2">WM2013NL</strain>
        <tissue evidence="2">Head and thorax</tissue>
    </source>
</reference>
<dbReference type="Proteomes" id="UP000037510">
    <property type="component" value="Unassembled WGS sequence"/>
</dbReference>
<organism evidence="2 3">
    <name type="scientific">Operophtera brumata</name>
    <name type="common">Winter moth</name>
    <name type="synonym">Phalaena brumata</name>
    <dbReference type="NCBI Taxonomy" id="104452"/>
    <lineage>
        <taxon>Eukaryota</taxon>
        <taxon>Metazoa</taxon>
        <taxon>Ecdysozoa</taxon>
        <taxon>Arthropoda</taxon>
        <taxon>Hexapoda</taxon>
        <taxon>Insecta</taxon>
        <taxon>Pterygota</taxon>
        <taxon>Neoptera</taxon>
        <taxon>Endopterygota</taxon>
        <taxon>Lepidoptera</taxon>
        <taxon>Glossata</taxon>
        <taxon>Ditrysia</taxon>
        <taxon>Geometroidea</taxon>
        <taxon>Geometridae</taxon>
        <taxon>Larentiinae</taxon>
        <taxon>Operophtera</taxon>
    </lineage>
</organism>
<feature type="compositionally biased region" description="Basic and acidic residues" evidence="1">
    <location>
        <begin position="486"/>
        <end position="511"/>
    </location>
</feature>
<feature type="compositionally biased region" description="Basic and acidic residues" evidence="1">
    <location>
        <begin position="591"/>
        <end position="611"/>
    </location>
</feature>
<feature type="compositionally biased region" description="Low complexity" evidence="1">
    <location>
        <begin position="116"/>
        <end position="133"/>
    </location>
</feature>
<feature type="region of interest" description="Disordered" evidence="1">
    <location>
        <begin position="486"/>
        <end position="658"/>
    </location>
</feature>
<comment type="caution">
    <text evidence="2">The sequence shown here is derived from an EMBL/GenBank/DDBJ whole genome shotgun (WGS) entry which is preliminary data.</text>
</comment>
<feature type="compositionally biased region" description="Basic and acidic residues" evidence="1">
    <location>
        <begin position="521"/>
        <end position="546"/>
    </location>
</feature>
<feature type="compositionally biased region" description="Polar residues" evidence="1">
    <location>
        <begin position="26"/>
        <end position="42"/>
    </location>
</feature>
<sequence>MPHVPHATGPVNGTTVPLKLHIPAPNGTNGALSPQHNGSNGLFSPPLILDTTPKRPPKPPLARPILPMKKSKTLPIHFEDKVPPQPSTTHLNGKNLYVTKPLNEVHTLQSTQDNGSYSSSLLNRSPSPLYRRSCSSASVETGSIAELARRHGSSSNLLISRSPSPLSYRSCTSNYSTCSSNGTYVPLSRSSSMSSTAYNKTNRTPTPRRMYPQTYDLSENVDLRELKSKEQAPVVFDANLSFVLGCNKQPLRQKFKPIAAHLEEGTSSNHLSSKIDNFLRRTDHVMDEWRRLGHRHEPDLESYYGGSRRKLGRSKSATNIMIKGFTLFSRSGSRASSVCRSSRGISEDPTTVSELEEASERLELELLHWRSAESGNAEISDSEGSEADSSLSGDKYKRRYERAHRELQLLRAQLRRQHEDDLEQLVMVKKQLEKKRAVAAQWKRKLQKLTNDMADLRSLLDEQTCRNNLLEKRQRKFDGELHAAQEELKRERSAKDRLSRERDQAHADKYALEQSLSHGSGRAERERSAKERLSRERDQAHADKYALEQSLSHGSGRAERERSAKERLSRERDQAHADKYALEQSLSHGSGRAERERSAKERDQAHAEKYALEQSLSVSNIISTARDELNASEAPRSASRGSAAKHTRTSTRSSRASL</sequence>
<evidence type="ECO:0000313" key="3">
    <source>
        <dbReference type="Proteomes" id="UP000037510"/>
    </source>
</evidence>
<dbReference type="AlphaFoldDB" id="A0A0L7KQP3"/>
<name>A0A0L7KQP3_OPEBR</name>
<gene>
    <name evidence="2" type="ORF">OBRU01_22455</name>
</gene>
<proteinExistence type="predicted"/>
<evidence type="ECO:0000313" key="2">
    <source>
        <dbReference type="EMBL" id="KOB65618.1"/>
    </source>
</evidence>
<feature type="region of interest" description="Disordered" evidence="1">
    <location>
        <begin position="375"/>
        <end position="395"/>
    </location>
</feature>